<dbReference type="CDD" id="cd00130">
    <property type="entry name" value="PAS"/>
    <property type="match status" value="1"/>
</dbReference>
<proteinExistence type="predicted"/>
<keyword evidence="9" id="KW-1185">Reference proteome</keyword>
<dbReference type="GO" id="GO:0000155">
    <property type="term" value="F:phosphorelay sensor kinase activity"/>
    <property type="evidence" value="ECO:0007669"/>
    <property type="project" value="InterPro"/>
</dbReference>
<sequence>MSLGLAHVRGLRVLIAVVAAIGAVYAVSTVPGVRSRPGFRVEVDGFLQGAGYALMSAALVWRAATVREGRWLWGLVAAAVTARTLGFVVFWTFVRTAVPQPYPSAADALFVGSALLFLAALVVRGARRRRALPRLLLLDGAVAALGVGGVTVAVVDMAVRPLGAPGTPPHAVAVNLAYPVLDVAMLAVVAAMVAAGLRARPADLLLLAGVVLSAVVDVTYLVMLAAGVWRPGNPVGALLYLATALVVLAAWTVPEPAAGPAEPERSAVTRSITAPGLAWTAVLATVCLVGLVVLTPFDHPSAPGVALLGLGIVVAMVRTLQTLRDGQRESDDQVSFSAEERERFVALVEASDDFIAIADLDGRLLYLNPAGRTMTGLGSDDDVRRLDHRSFRPDHVLAGGGPAAMEQLRAVGHQEWSTWLRHQDGGDDVPVLSHSFVMRSPVTGEPLALGSIQRDVTDLTQAREDLRRLAETRQVLLTRLVEAQEDERSRIAADVHDDSVQALAAVQLRLSLLERQLGDSLDDAQRRDLGRMHESLAGATARLRHLLFDLESPARRTDLVTALREAAAYVLDGTGIAWSVVGDPDSGLSDGARVTAYRVAKEALVNTRRHSGAASVAVEVAREDHGVRVSVLDDGRGLRAADLERRPGHLGLASMHDRAVVAGGRLDVGPGPHGGTLLEVWLPTVPAEARVAD</sequence>
<keyword evidence="1" id="KW-0808">Transferase</keyword>
<dbReference type="SMART" id="SM00091">
    <property type="entry name" value="PAS"/>
    <property type="match status" value="1"/>
</dbReference>
<feature type="domain" description="Histidine kinase" evidence="6">
    <location>
        <begin position="494"/>
        <end position="686"/>
    </location>
</feature>
<dbReference type="InterPro" id="IPR050482">
    <property type="entry name" value="Sensor_HK_TwoCompSys"/>
</dbReference>
<protein>
    <submittedName>
        <fullName evidence="8">PAS domain S-box-containing protein</fullName>
    </submittedName>
</protein>
<evidence type="ECO:0000313" key="8">
    <source>
        <dbReference type="EMBL" id="SDS03573.1"/>
    </source>
</evidence>
<dbReference type="RefSeq" id="WP_091726753.1">
    <property type="nucleotide sequence ID" value="NZ_LT629757.1"/>
</dbReference>
<dbReference type="PROSITE" id="PS50109">
    <property type="entry name" value="HIS_KIN"/>
    <property type="match status" value="1"/>
</dbReference>
<evidence type="ECO:0000256" key="2">
    <source>
        <dbReference type="ARBA" id="ARBA00022777"/>
    </source>
</evidence>
<dbReference type="NCBIfam" id="TIGR00229">
    <property type="entry name" value="sensory_box"/>
    <property type="match status" value="1"/>
</dbReference>
<dbReference type="InterPro" id="IPR011712">
    <property type="entry name" value="Sig_transdc_His_kin_sub3_dim/P"/>
</dbReference>
<dbReference type="SUPFAM" id="SSF55874">
    <property type="entry name" value="ATPase domain of HSP90 chaperone/DNA topoisomerase II/histidine kinase"/>
    <property type="match status" value="1"/>
</dbReference>
<dbReference type="STRING" id="642780.SAMN04488570_0989"/>
<evidence type="ECO:0000256" key="4">
    <source>
        <dbReference type="SAM" id="Coils"/>
    </source>
</evidence>
<dbReference type="EMBL" id="LT629757">
    <property type="protein sequence ID" value="SDS03573.1"/>
    <property type="molecule type" value="Genomic_DNA"/>
</dbReference>
<dbReference type="GO" id="GO:0046983">
    <property type="term" value="F:protein dimerization activity"/>
    <property type="evidence" value="ECO:0007669"/>
    <property type="project" value="InterPro"/>
</dbReference>
<evidence type="ECO:0000259" key="7">
    <source>
        <dbReference type="PROSITE" id="PS50112"/>
    </source>
</evidence>
<dbReference type="InterPro" id="IPR013767">
    <property type="entry name" value="PAS_fold"/>
</dbReference>
<name>A0A1H1NXA0_9ACTN</name>
<dbReference type="Proteomes" id="UP000198859">
    <property type="component" value="Chromosome I"/>
</dbReference>
<evidence type="ECO:0000256" key="5">
    <source>
        <dbReference type="SAM" id="Phobius"/>
    </source>
</evidence>
<dbReference type="Pfam" id="PF07730">
    <property type="entry name" value="HisKA_3"/>
    <property type="match status" value="1"/>
</dbReference>
<dbReference type="Pfam" id="PF00989">
    <property type="entry name" value="PAS"/>
    <property type="match status" value="1"/>
</dbReference>
<feature type="transmembrane region" description="Helical" evidence="5">
    <location>
        <begin position="135"/>
        <end position="155"/>
    </location>
</feature>
<keyword evidence="5" id="KW-0472">Membrane</keyword>
<dbReference type="CDD" id="cd16917">
    <property type="entry name" value="HATPase_UhpB-NarQ-NarX-like"/>
    <property type="match status" value="1"/>
</dbReference>
<dbReference type="InterPro" id="IPR005467">
    <property type="entry name" value="His_kinase_dom"/>
</dbReference>
<dbReference type="PROSITE" id="PS50112">
    <property type="entry name" value="PAS"/>
    <property type="match status" value="1"/>
</dbReference>
<dbReference type="AlphaFoldDB" id="A0A1H1NXA0"/>
<organism evidence="8 9">
    <name type="scientific">Nocardioides scoriae</name>
    <dbReference type="NCBI Taxonomy" id="642780"/>
    <lineage>
        <taxon>Bacteria</taxon>
        <taxon>Bacillati</taxon>
        <taxon>Actinomycetota</taxon>
        <taxon>Actinomycetes</taxon>
        <taxon>Propionibacteriales</taxon>
        <taxon>Nocardioidaceae</taxon>
        <taxon>Nocardioides</taxon>
    </lineage>
</organism>
<feature type="transmembrane region" description="Helical" evidence="5">
    <location>
        <begin position="204"/>
        <end position="229"/>
    </location>
</feature>
<dbReference type="SMART" id="SM00387">
    <property type="entry name" value="HATPase_c"/>
    <property type="match status" value="1"/>
</dbReference>
<keyword evidence="4" id="KW-0175">Coiled coil</keyword>
<evidence type="ECO:0000256" key="3">
    <source>
        <dbReference type="ARBA" id="ARBA00023012"/>
    </source>
</evidence>
<evidence type="ECO:0000259" key="6">
    <source>
        <dbReference type="PROSITE" id="PS50109"/>
    </source>
</evidence>
<dbReference type="OrthoDB" id="9764154at2"/>
<feature type="transmembrane region" description="Helical" evidence="5">
    <location>
        <begin position="274"/>
        <end position="295"/>
    </location>
</feature>
<keyword evidence="5" id="KW-0812">Transmembrane</keyword>
<dbReference type="InterPro" id="IPR035965">
    <property type="entry name" value="PAS-like_dom_sf"/>
</dbReference>
<feature type="transmembrane region" description="Helical" evidence="5">
    <location>
        <begin position="175"/>
        <end position="197"/>
    </location>
</feature>
<gene>
    <name evidence="8" type="ORF">SAMN04488570_0989</name>
</gene>
<feature type="transmembrane region" description="Helical" evidence="5">
    <location>
        <begin position="105"/>
        <end position="123"/>
    </location>
</feature>
<dbReference type="SUPFAM" id="SSF55785">
    <property type="entry name" value="PYP-like sensor domain (PAS domain)"/>
    <property type="match status" value="1"/>
</dbReference>
<reference evidence="9" key="1">
    <citation type="submission" date="2016-10" db="EMBL/GenBank/DDBJ databases">
        <authorList>
            <person name="Varghese N."/>
            <person name="Submissions S."/>
        </authorList>
    </citation>
    <scope>NUCLEOTIDE SEQUENCE [LARGE SCALE GENOMIC DNA]</scope>
    <source>
        <strain evidence="9">DSM 22127</strain>
    </source>
</reference>
<keyword evidence="2" id="KW-0418">Kinase</keyword>
<feature type="transmembrane region" description="Helical" evidence="5">
    <location>
        <begin position="45"/>
        <end position="64"/>
    </location>
</feature>
<dbReference type="InterPro" id="IPR036890">
    <property type="entry name" value="HATPase_C_sf"/>
</dbReference>
<dbReference type="Gene3D" id="1.20.5.1930">
    <property type="match status" value="1"/>
</dbReference>
<keyword evidence="5" id="KW-1133">Transmembrane helix</keyword>
<feature type="transmembrane region" description="Helical" evidence="5">
    <location>
        <begin position="71"/>
        <end position="93"/>
    </location>
</feature>
<keyword evidence="3" id="KW-0902">Two-component regulatory system</keyword>
<dbReference type="GO" id="GO:0006355">
    <property type="term" value="P:regulation of DNA-templated transcription"/>
    <property type="evidence" value="ECO:0007669"/>
    <property type="project" value="InterPro"/>
</dbReference>
<feature type="domain" description="PAS" evidence="7">
    <location>
        <begin position="340"/>
        <end position="381"/>
    </location>
</feature>
<feature type="coiled-coil region" evidence="4">
    <location>
        <begin position="459"/>
        <end position="486"/>
    </location>
</feature>
<dbReference type="InterPro" id="IPR000014">
    <property type="entry name" value="PAS"/>
</dbReference>
<feature type="transmembrane region" description="Helical" evidence="5">
    <location>
        <begin position="12"/>
        <end position="33"/>
    </location>
</feature>
<accession>A0A1H1NXA0</accession>
<evidence type="ECO:0000256" key="1">
    <source>
        <dbReference type="ARBA" id="ARBA00022679"/>
    </source>
</evidence>
<dbReference type="PANTHER" id="PTHR24421">
    <property type="entry name" value="NITRATE/NITRITE SENSOR PROTEIN NARX-RELATED"/>
    <property type="match status" value="1"/>
</dbReference>
<dbReference type="Gene3D" id="3.30.450.20">
    <property type="entry name" value="PAS domain"/>
    <property type="match status" value="1"/>
</dbReference>
<dbReference type="GO" id="GO:0016020">
    <property type="term" value="C:membrane"/>
    <property type="evidence" value="ECO:0007669"/>
    <property type="project" value="InterPro"/>
</dbReference>
<dbReference type="Pfam" id="PF02518">
    <property type="entry name" value="HATPase_c"/>
    <property type="match status" value="1"/>
</dbReference>
<evidence type="ECO:0000313" key="9">
    <source>
        <dbReference type="Proteomes" id="UP000198859"/>
    </source>
</evidence>
<dbReference type="Gene3D" id="3.30.565.10">
    <property type="entry name" value="Histidine kinase-like ATPase, C-terminal domain"/>
    <property type="match status" value="1"/>
</dbReference>
<dbReference type="InterPro" id="IPR003594">
    <property type="entry name" value="HATPase_dom"/>
</dbReference>
<feature type="transmembrane region" description="Helical" evidence="5">
    <location>
        <begin position="235"/>
        <end position="253"/>
    </location>
</feature>